<dbReference type="PANTHER" id="PTHR42852">
    <property type="entry name" value="THIOL:DISULFIDE INTERCHANGE PROTEIN DSBE"/>
    <property type="match status" value="1"/>
</dbReference>
<evidence type="ECO:0000313" key="8">
    <source>
        <dbReference type="Proteomes" id="UP001162734"/>
    </source>
</evidence>
<dbReference type="Proteomes" id="UP001162734">
    <property type="component" value="Chromosome"/>
</dbReference>
<dbReference type="PANTHER" id="PTHR42852:SF6">
    <property type="entry name" value="THIOL:DISULFIDE INTERCHANGE PROTEIN DSBE"/>
    <property type="match status" value="1"/>
</dbReference>
<feature type="signal peptide" evidence="5">
    <location>
        <begin position="1"/>
        <end position="17"/>
    </location>
</feature>
<keyword evidence="8" id="KW-1185">Reference proteome</keyword>
<gene>
    <name evidence="7" type="ORF">AMPC_06860</name>
</gene>
<dbReference type="SUPFAM" id="SSF52833">
    <property type="entry name" value="Thioredoxin-like"/>
    <property type="match status" value="1"/>
</dbReference>
<evidence type="ECO:0000256" key="1">
    <source>
        <dbReference type="ARBA" id="ARBA00004196"/>
    </source>
</evidence>
<accession>A0ABM7X6W4</accession>
<keyword evidence="3" id="KW-1015">Disulfide bond</keyword>
<dbReference type="InterPro" id="IPR013766">
    <property type="entry name" value="Thioredoxin_domain"/>
</dbReference>
<evidence type="ECO:0000256" key="4">
    <source>
        <dbReference type="ARBA" id="ARBA00023284"/>
    </source>
</evidence>
<dbReference type="Gene3D" id="3.40.30.10">
    <property type="entry name" value="Glutaredoxin"/>
    <property type="match status" value="1"/>
</dbReference>
<evidence type="ECO:0000259" key="6">
    <source>
        <dbReference type="PROSITE" id="PS51352"/>
    </source>
</evidence>
<dbReference type="PROSITE" id="PS51352">
    <property type="entry name" value="THIOREDOXIN_2"/>
    <property type="match status" value="1"/>
</dbReference>
<dbReference type="InterPro" id="IPR050553">
    <property type="entry name" value="Thioredoxin_ResA/DsbE_sf"/>
</dbReference>
<name>A0ABM7X6W4_9BACT</name>
<keyword evidence="2" id="KW-0201">Cytochrome c-type biogenesis</keyword>
<evidence type="ECO:0000313" key="7">
    <source>
        <dbReference type="EMBL" id="BDG07573.1"/>
    </source>
</evidence>
<evidence type="ECO:0000256" key="5">
    <source>
        <dbReference type="SAM" id="SignalP"/>
    </source>
</evidence>
<evidence type="ECO:0000256" key="3">
    <source>
        <dbReference type="ARBA" id="ARBA00023157"/>
    </source>
</evidence>
<feature type="chain" id="PRO_5045586685" evidence="5">
    <location>
        <begin position="18"/>
        <end position="173"/>
    </location>
</feature>
<dbReference type="InterPro" id="IPR000866">
    <property type="entry name" value="AhpC/TSA"/>
</dbReference>
<dbReference type="RefSeq" id="WP_248344369.1">
    <property type="nucleotide sequence ID" value="NZ_AP025592.1"/>
</dbReference>
<organism evidence="7 8">
    <name type="scientific">Anaeromyxobacter paludicola</name>
    <dbReference type="NCBI Taxonomy" id="2918171"/>
    <lineage>
        <taxon>Bacteria</taxon>
        <taxon>Pseudomonadati</taxon>
        <taxon>Myxococcota</taxon>
        <taxon>Myxococcia</taxon>
        <taxon>Myxococcales</taxon>
        <taxon>Cystobacterineae</taxon>
        <taxon>Anaeromyxobacteraceae</taxon>
        <taxon>Anaeromyxobacter</taxon>
    </lineage>
</organism>
<evidence type="ECO:0000256" key="2">
    <source>
        <dbReference type="ARBA" id="ARBA00022748"/>
    </source>
</evidence>
<reference evidence="8" key="1">
    <citation type="journal article" date="2022" name="Int. J. Syst. Evol. Microbiol.">
        <title>Anaeromyxobacter oryzae sp. nov., Anaeromyxobacter diazotrophicus sp. nov. and Anaeromyxobacter paludicola sp. nov., isolated from paddy soils.</title>
        <authorList>
            <person name="Itoh H."/>
            <person name="Xu Z."/>
            <person name="Mise K."/>
            <person name="Masuda Y."/>
            <person name="Ushijima N."/>
            <person name="Hayakawa C."/>
            <person name="Shiratori Y."/>
            <person name="Senoo K."/>
        </authorList>
    </citation>
    <scope>NUCLEOTIDE SEQUENCE [LARGE SCALE GENOMIC DNA]</scope>
    <source>
        <strain evidence="8">Red630</strain>
    </source>
</reference>
<feature type="domain" description="Thioredoxin" evidence="6">
    <location>
        <begin position="28"/>
        <end position="167"/>
    </location>
</feature>
<protein>
    <submittedName>
        <fullName evidence="7">Alkyl hydroperoxide reductase</fullName>
    </submittedName>
</protein>
<dbReference type="EMBL" id="AP025592">
    <property type="protein sequence ID" value="BDG07573.1"/>
    <property type="molecule type" value="Genomic_DNA"/>
</dbReference>
<dbReference type="InterPro" id="IPR036249">
    <property type="entry name" value="Thioredoxin-like_sf"/>
</dbReference>
<sequence length="173" mass="18451">MTSWLKLLGLAAVVVIAAQVWTHRVAPTAPAGAAPALSLPTPDGRTVDLSAYRGKVVAVNFWATWCGPCRAEIPELAQVWREHKDGCFELLGVAEESGKPAQIASKAAEYGIPYPVLVDQDGAAGDRYRVTGYPNTFLIDAEGKVAKVFAGAIDREALERALRPLLPATCPRA</sequence>
<dbReference type="CDD" id="cd02966">
    <property type="entry name" value="TlpA_like_family"/>
    <property type="match status" value="1"/>
</dbReference>
<keyword evidence="4" id="KW-0676">Redox-active center</keyword>
<proteinExistence type="predicted"/>
<dbReference type="Pfam" id="PF00578">
    <property type="entry name" value="AhpC-TSA"/>
    <property type="match status" value="1"/>
</dbReference>
<comment type="subcellular location">
    <subcellularLocation>
        <location evidence="1">Cell envelope</location>
    </subcellularLocation>
</comment>
<keyword evidence="5" id="KW-0732">Signal</keyword>